<protein>
    <submittedName>
        <fullName evidence="2">Uncharacterized protein</fullName>
    </submittedName>
</protein>
<name>A0A9W4IZ41_9EURO</name>
<evidence type="ECO:0000256" key="1">
    <source>
        <dbReference type="SAM" id="MobiDB-lite"/>
    </source>
</evidence>
<feature type="region of interest" description="Disordered" evidence="1">
    <location>
        <begin position="26"/>
        <end position="49"/>
    </location>
</feature>
<gene>
    <name evidence="2" type="ORF">PSALAMII_LOCUS3515</name>
</gene>
<evidence type="ECO:0000313" key="3">
    <source>
        <dbReference type="Proteomes" id="UP001152592"/>
    </source>
</evidence>
<evidence type="ECO:0000313" key="2">
    <source>
        <dbReference type="EMBL" id="CAG8359278.1"/>
    </source>
</evidence>
<organism evidence="2 3">
    <name type="scientific">Penicillium salamii</name>
    <dbReference type="NCBI Taxonomy" id="1612424"/>
    <lineage>
        <taxon>Eukaryota</taxon>
        <taxon>Fungi</taxon>
        <taxon>Dikarya</taxon>
        <taxon>Ascomycota</taxon>
        <taxon>Pezizomycotina</taxon>
        <taxon>Eurotiomycetes</taxon>
        <taxon>Eurotiomycetidae</taxon>
        <taxon>Eurotiales</taxon>
        <taxon>Aspergillaceae</taxon>
        <taxon>Penicillium</taxon>
    </lineage>
</organism>
<sequence length="258" mass="28878">MHSTRNRPTSGSTASLFIITPTELTSRGSIQPSTHTESASRGSNKPNSDKCPRDYLFTSNIDESTFERLWVGCGLFRAVTATLWKPQRAVLYRIMPKNQHEQFHEAFANSLSRLLSHMNLAACTRDWESSGSSRVCGTHTSKEPDYAFRPGPIPTSGHSPHPSLILEVGVQWWPENAPVRPRMVGTIHGNTSSPFMVVIEVWKECSFDTQHDTGNSPSIRFQRTQHIEIEGGVILTEDQAIRAIERSKRSAELYSLTV</sequence>
<feature type="compositionally biased region" description="Polar residues" evidence="1">
    <location>
        <begin position="26"/>
        <end position="46"/>
    </location>
</feature>
<dbReference type="OrthoDB" id="4353051at2759"/>
<proteinExistence type="predicted"/>
<comment type="caution">
    <text evidence="2">The sequence shown here is derived from an EMBL/GenBank/DDBJ whole genome shotgun (WGS) entry which is preliminary data.</text>
</comment>
<dbReference type="Proteomes" id="UP001152592">
    <property type="component" value="Unassembled WGS sequence"/>
</dbReference>
<dbReference type="EMBL" id="CAJVPD010000155">
    <property type="protein sequence ID" value="CAG8359278.1"/>
    <property type="molecule type" value="Genomic_DNA"/>
</dbReference>
<accession>A0A9W4IZ41</accession>
<reference evidence="2" key="1">
    <citation type="submission" date="2021-07" db="EMBL/GenBank/DDBJ databases">
        <authorList>
            <person name="Branca A.L. A."/>
        </authorList>
    </citation>
    <scope>NUCLEOTIDE SEQUENCE</scope>
</reference>
<dbReference type="AlphaFoldDB" id="A0A9W4IZ41"/>